<dbReference type="Proteomes" id="UP000191257">
    <property type="component" value="Chromosome"/>
</dbReference>
<dbReference type="EMBL" id="CP031078">
    <property type="protein sequence ID" value="AYF02428.1"/>
    <property type="molecule type" value="Genomic_DNA"/>
</dbReference>
<gene>
    <name evidence="2" type="ORF">A6J80_09020</name>
    <name evidence="4" type="ORF">FOB51_21485</name>
    <name evidence="3" type="ORF">PY32053_02840</name>
</gene>
<dbReference type="KEGG" id="pye:A6J80_09020"/>
<feature type="signal peptide" evidence="1">
    <location>
        <begin position="1"/>
        <end position="21"/>
    </location>
</feature>
<dbReference type="EMBL" id="CP020442">
    <property type="protein sequence ID" value="ARC36502.1"/>
    <property type="molecule type" value="Genomic_DNA"/>
</dbReference>
<evidence type="ECO:0000313" key="6">
    <source>
        <dbReference type="Proteomes" id="UP000272010"/>
    </source>
</evidence>
<reference evidence="6" key="4">
    <citation type="submission" date="2018-07" db="EMBL/GenBank/DDBJ databases">
        <title>Genome Structure of the Opportunistic Pathogen Paracoccus yeei (Alphaproteobacteria) and Identification of Putative Virulence Factors.</title>
        <authorList>
            <person name="Lasek R."/>
            <person name="Szuplewska M."/>
            <person name="Mitura M."/>
            <person name="Decewicz P."/>
            <person name="Chmielowska C."/>
            <person name="Pawlot A."/>
            <person name="Sentkowska D."/>
            <person name="Czarnecki J."/>
            <person name="Bartosik D."/>
        </authorList>
    </citation>
    <scope>NUCLEOTIDE SEQUENCE [LARGE SCALE GENOMIC DNA]</scope>
    <source>
        <strain evidence="6">CCUG 32053</strain>
    </source>
</reference>
<proteinExistence type="predicted"/>
<keyword evidence="1" id="KW-0732">Signal</keyword>
<reference evidence="5" key="1">
    <citation type="submission" date="2017-03" db="EMBL/GenBank/DDBJ databases">
        <title>FDA dAtabase for Regulatory Grade micrObial Sequences (FDA-ARGOS): Supporting development and validation of Infectious Disease Dx tests.</title>
        <authorList>
            <person name="Minogue T."/>
            <person name="Wolcott M."/>
            <person name="Wasieloski L."/>
            <person name="Aguilar W."/>
            <person name="Moore D."/>
            <person name="Tallon L."/>
            <person name="Sadzewicz L."/>
            <person name="Sengamalay N."/>
            <person name="Ott S."/>
            <person name="Godinez A."/>
            <person name="Nagaraj S."/>
            <person name="Nadendla S."/>
            <person name="Geyer C."/>
            <person name="Sichtig H."/>
        </authorList>
    </citation>
    <scope>NUCLEOTIDE SEQUENCE [LARGE SCALE GENOMIC DNA]</scope>
    <source>
        <strain evidence="5">FDAARGOS_252</strain>
    </source>
</reference>
<feature type="chain" id="PRO_5041531003" evidence="1">
    <location>
        <begin position="22"/>
        <end position="180"/>
    </location>
</feature>
<reference evidence="4 7" key="5">
    <citation type="submission" date="2019-09" db="EMBL/GenBank/DDBJ databases">
        <title>FDA dAtabase for Regulatory Grade micrObial Sequences (FDA-ARGOS): Supporting development and validation of Infectious Disease Dx tests.</title>
        <authorList>
            <person name="Sciortino C."/>
            <person name="Tallon L."/>
            <person name="Sadzewicz L."/>
            <person name="Vavikolanu K."/>
            <person name="Mehta A."/>
            <person name="Aluvathingal J."/>
            <person name="Nadendla S."/>
            <person name="Nandy P."/>
            <person name="Geyer C."/>
            <person name="Yan Y."/>
            <person name="Sichtig H."/>
        </authorList>
    </citation>
    <scope>NUCLEOTIDE SEQUENCE [LARGE SCALE GENOMIC DNA]</scope>
    <source>
        <strain evidence="4 7">FDAARGOS_643</strain>
    </source>
</reference>
<keyword evidence="5" id="KW-1185">Reference proteome</keyword>
<dbReference type="AlphaFoldDB" id="A0A1V0GRM7"/>
<evidence type="ECO:0000256" key="1">
    <source>
        <dbReference type="SAM" id="SignalP"/>
    </source>
</evidence>
<dbReference type="RefSeq" id="WP_028720706.1">
    <property type="nucleotide sequence ID" value="NZ_CALTWI010000013.1"/>
</dbReference>
<evidence type="ECO:0000313" key="5">
    <source>
        <dbReference type="Proteomes" id="UP000191257"/>
    </source>
</evidence>
<dbReference type="Gene3D" id="1.10.220.30">
    <property type="match status" value="1"/>
</dbReference>
<dbReference type="SUPFAM" id="SSF158791">
    <property type="entry name" value="MgtE N-terminal domain-like"/>
    <property type="match status" value="1"/>
</dbReference>
<reference evidence="3" key="3">
    <citation type="journal article" date="2018" name="Front. Microbiol.">
        <title>Genome Structure of the Opportunistic Pathogen Paracoccus yeei (Alphaproteobacteria) and Identification of Putative Virulence Factors.</title>
        <authorList>
            <person name="Lasek R."/>
            <person name="Szuplewska M."/>
            <person name="Mitura M."/>
            <person name="Decewicz P."/>
            <person name="Chmielowska C."/>
            <person name="Pawlot A."/>
            <person name="Sentkowska D."/>
            <person name="Czarnecki J."/>
            <person name="Bartosik D."/>
        </authorList>
    </citation>
    <scope>NUCLEOTIDE SEQUENCE</scope>
    <source>
        <strain evidence="3">CCUG 32053</strain>
    </source>
</reference>
<accession>A0A1V0GRM7</accession>
<dbReference type="STRING" id="147645.A6J80_09020"/>
<dbReference type="Proteomes" id="UP000324507">
    <property type="component" value="Chromosome"/>
</dbReference>
<dbReference type="Proteomes" id="UP000272010">
    <property type="component" value="Chromosome"/>
</dbReference>
<organism evidence="2 5">
    <name type="scientific">Paracoccus yeei</name>
    <dbReference type="NCBI Taxonomy" id="147645"/>
    <lineage>
        <taxon>Bacteria</taxon>
        <taxon>Pseudomonadati</taxon>
        <taxon>Pseudomonadota</taxon>
        <taxon>Alphaproteobacteria</taxon>
        <taxon>Rhodobacterales</taxon>
        <taxon>Paracoccaceae</taxon>
        <taxon>Paracoccus</taxon>
    </lineage>
</organism>
<reference evidence="2" key="2">
    <citation type="submission" date="2017-12" db="EMBL/GenBank/DDBJ databases">
        <title>FDA dAtabase for Regulatory Grade micrObial Sequences (FDA-ARGOS): Supporting development and validation of Infectious Disease Dx tests.</title>
        <authorList>
            <person name="Campos J."/>
            <person name="Goldberg B."/>
            <person name="Tallon L."/>
            <person name="Sadzewicz L."/>
            <person name="Sengamalay N."/>
            <person name="Ott S."/>
            <person name="Godinez A."/>
            <person name="Nagaraj S."/>
            <person name="Vyas G."/>
            <person name="Aluvathingal J."/>
            <person name="Nadendla S."/>
            <person name="Geyer C."/>
            <person name="Nandy P."/>
            <person name="Hobson J."/>
            <person name="Sichtig H."/>
        </authorList>
    </citation>
    <scope>NUCLEOTIDE SEQUENCE</scope>
    <source>
        <strain evidence="2">FDAARGOS_252</strain>
    </source>
</reference>
<evidence type="ECO:0000313" key="4">
    <source>
        <dbReference type="EMBL" id="QEU10357.1"/>
    </source>
</evidence>
<dbReference type="eggNOG" id="COG3334">
    <property type="taxonomic scope" value="Bacteria"/>
</dbReference>
<evidence type="ECO:0000313" key="3">
    <source>
        <dbReference type="EMBL" id="AYF02428.1"/>
    </source>
</evidence>
<dbReference type="OrthoDB" id="9791432at2"/>
<evidence type="ECO:0000313" key="2">
    <source>
        <dbReference type="EMBL" id="ARC36502.1"/>
    </source>
</evidence>
<dbReference type="EMBL" id="CP044081">
    <property type="protein sequence ID" value="QEU10357.1"/>
    <property type="molecule type" value="Genomic_DNA"/>
</dbReference>
<evidence type="ECO:0000313" key="7">
    <source>
        <dbReference type="Proteomes" id="UP000324507"/>
    </source>
</evidence>
<name>A0A1V0GRM7_9RHOB</name>
<protein>
    <submittedName>
        <fullName evidence="2">Uncharacterized protein</fullName>
    </submittedName>
</protein>
<sequence>MRRRVLPVLGAVLTLGAAAQAVMLVDGPARLRANAEPAELMAGCTDVPEAVALADTLRQRGLRIERYMQDIDRQKAELAVAQKQLTDRLIELRKLRKQISDHDSGVRQAQTDDISRLIAVYDQMKPEQAAVVLSNLPPDFAAQILVRVQPETGARIMAAVEPGQAAVLTSYMGSVRARTN</sequence>